<evidence type="ECO:0000259" key="7">
    <source>
        <dbReference type="Pfam" id="PF03914"/>
    </source>
</evidence>
<evidence type="ECO:0000256" key="5">
    <source>
        <dbReference type="PIRNR" id="PIRNR028977"/>
    </source>
</evidence>
<dbReference type="Proteomes" id="UP001159428">
    <property type="component" value="Unassembled WGS sequence"/>
</dbReference>
<dbReference type="Pfam" id="PF03914">
    <property type="entry name" value="CBF"/>
    <property type="match status" value="1"/>
</dbReference>
<evidence type="ECO:0000259" key="8">
    <source>
        <dbReference type="Pfam" id="PF07540"/>
    </source>
</evidence>
<feature type="region of interest" description="Disordered" evidence="6">
    <location>
        <begin position="57"/>
        <end position="97"/>
    </location>
</feature>
<dbReference type="InterPro" id="IPR005612">
    <property type="entry name" value="CCAAT-binding_factor"/>
</dbReference>
<reference evidence="9 10" key="1">
    <citation type="submission" date="2022-05" db="EMBL/GenBank/DDBJ databases">
        <authorList>
            <consortium name="Genoscope - CEA"/>
            <person name="William W."/>
        </authorList>
    </citation>
    <scope>NUCLEOTIDE SEQUENCE [LARGE SCALE GENOMIC DNA]</scope>
</reference>
<evidence type="ECO:0000256" key="3">
    <source>
        <dbReference type="ARBA" id="ARBA00023054"/>
    </source>
</evidence>
<keyword evidence="3" id="KW-0175">Coiled coil</keyword>
<proteinExistence type="inferred from homology"/>
<dbReference type="InterPro" id="IPR016903">
    <property type="entry name" value="Nucleolar_cplx-assoc_3"/>
</dbReference>
<feature type="domain" description="CCAAT-binding factor" evidence="7">
    <location>
        <begin position="523"/>
        <end position="676"/>
    </location>
</feature>
<dbReference type="SUPFAM" id="SSF48371">
    <property type="entry name" value="ARM repeat"/>
    <property type="match status" value="1"/>
</dbReference>
<dbReference type="InterPro" id="IPR011501">
    <property type="entry name" value="Noc3_N"/>
</dbReference>
<feature type="region of interest" description="Disordered" evidence="6">
    <location>
        <begin position="123"/>
        <end position="146"/>
    </location>
</feature>
<keyword evidence="4" id="KW-0539">Nucleus</keyword>
<feature type="region of interest" description="Disordered" evidence="6">
    <location>
        <begin position="422"/>
        <end position="441"/>
    </location>
</feature>
<dbReference type="AlphaFoldDB" id="A0AAU9WRF8"/>
<name>A0AAU9WRF8_9CNID</name>
<dbReference type="InterPro" id="IPR016024">
    <property type="entry name" value="ARM-type_fold"/>
</dbReference>
<dbReference type="Pfam" id="PF07540">
    <property type="entry name" value="NOC3p"/>
    <property type="match status" value="1"/>
</dbReference>
<dbReference type="GO" id="GO:0003682">
    <property type="term" value="F:chromatin binding"/>
    <property type="evidence" value="ECO:0007669"/>
    <property type="project" value="TreeGrafter"/>
</dbReference>
<dbReference type="GO" id="GO:0005730">
    <property type="term" value="C:nucleolus"/>
    <property type="evidence" value="ECO:0007669"/>
    <property type="project" value="UniProtKB-SubCell"/>
</dbReference>
<comment type="caution">
    <text evidence="9">The sequence shown here is derived from an EMBL/GenBank/DDBJ whole genome shotgun (WGS) entry which is preliminary data.</text>
</comment>
<evidence type="ECO:0000256" key="4">
    <source>
        <dbReference type="ARBA" id="ARBA00023242"/>
    </source>
</evidence>
<evidence type="ECO:0000256" key="2">
    <source>
        <dbReference type="ARBA" id="ARBA00007797"/>
    </source>
</evidence>
<feature type="compositionally biased region" description="Acidic residues" evidence="6">
    <location>
        <begin position="28"/>
        <end position="39"/>
    </location>
</feature>
<feature type="domain" description="Nucleolar complex-associated protein 3 N-terminal" evidence="8">
    <location>
        <begin position="167"/>
        <end position="261"/>
    </location>
</feature>
<comment type="similarity">
    <text evidence="2 5">Belongs to the CBF/MAK21 family.</text>
</comment>
<feature type="compositionally biased region" description="Basic residues" evidence="6">
    <location>
        <begin position="1"/>
        <end position="14"/>
    </location>
</feature>
<organism evidence="9 10">
    <name type="scientific">Pocillopora meandrina</name>
    <dbReference type="NCBI Taxonomy" id="46732"/>
    <lineage>
        <taxon>Eukaryota</taxon>
        <taxon>Metazoa</taxon>
        <taxon>Cnidaria</taxon>
        <taxon>Anthozoa</taxon>
        <taxon>Hexacorallia</taxon>
        <taxon>Scleractinia</taxon>
        <taxon>Astrocoeniina</taxon>
        <taxon>Pocilloporidae</taxon>
        <taxon>Pocillopora</taxon>
    </lineage>
</organism>
<feature type="compositionally biased region" description="Basic and acidic residues" evidence="6">
    <location>
        <begin position="76"/>
        <end position="97"/>
    </location>
</feature>
<feature type="region of interest" description="Disordered" evidence="6">
    <location>
        <begin position="1"/>
        <end position="39"/>
    </location>
</feature>
<dbReference type="PANTHER" id="PTHR14428">
    <property type="entry name" value="NUCLEOLAR COMPLEX PROTEIN 3"/>
    <property type="match status" value="1"/>
</dbReference>
<dbReference type="PIRSF" id="PIRSF028977">
    <property type="entry name" value="Nucleolar_complex_p3"/>
    <property type="match status" value="1"/>
</dbReference>
<sequence>MRKRKGGKKSKKTGKTTSKNVPTRNVLVDDEIVEEDDELDPEDLEYFQDSDRSFSFLQQLEAEVPSSGKKRKRKQTANEEREADYEKKPRTATLEQDHMERALLPIKNKDSIIQRKEKILKTDHSLQNGDVDSEEQASEVSPVPSAPPPVLSMVELFNQRRQKLIQRKLRIAELSNTILENPESSVSELQELCSMCNEKEADIRITTKKLAMVSLLTVFKDIIPGYPIRTASQKEQDVKLSKEVKKLRGYEEGLLKNYQKYLQILEETVQECVKTQKISSKNGLVDKKTSSESLMLVTVQCMCDLLTSVPHFNFHTNLIAVLVPRMNEKSLDGKISKLCCNAFISLFKQDSVGTVSLEAVRVISKFVKSKGFRVQPGVLETLLHLRISQVDIQSLKQHNEKKSAVELKIEKNKNRMEKKLKGKISKKEKKRKREMKKLEKEMQETEAVESQQKRAKLQTEILKFVFVTYFRVLKTVGHSPVLSPVLEGLAKFAHLINVDFFNDLMGALHTLLNNKELTLRETLNCVLTAFKILSGQGEALNIDPREFYRMLYSSLLQIHAGGSSQDVPVALQCLEEMLKKRRKQVPTQRVAGFVKRLCTVSLQSEANSSMAFLAYVKSFLQSHTKAQALLDSESMGTGVFRPDVNDPELSNADSTTVWELALLGTGHFHPAVRSVAHHVAEGAPSKVSGSSMMRMSPNDFWTKYDPSDMKLNPDLKESALNRKGINLKRIKHMENEELKNYDMVSAVKEALDFTEASCGLEFSLPKFNADR</sequence>
<keyword evidence="10" id="KW-1185">Reference proteome</keyword>
<evidence type="ECO:0000256" key="1">
    <source>
        <dbReference type="ARBA" id="ARBA00004604"/>
    </source>
</evidence>
<dbReference type="PANTHER" id="PTHR14428:SF5">
    <property type="entry name" value="NUCLEOLAR COMPLEX PROTEIN 3 HOMOLOG"/>
    <property type="match status" value="1"/>
</dbReference>
<dbReference type="EMBL" id="CALNXJ010000019">
    <property type="protein sequence ID" value="CAH3122907.1"/>
    <property type="molecule type" value="Genomic_DNA"/>
</dbReference>
<feature type="compositionally biased region" description="Basic residues" evidence="6">
    <location>
        <begin position="422"/>
        <end position="435"/>
    </location>
</feature>
<evidence type="ECO:0000256" key="6">
    <source>
        <dbReference type="SAM" id="MobiDB-lite"/>
    </source>
</evidence>
<accession>A0AAU9WRF8</accession>
<evidence type="ECO:0000313" key="9">
    <source>
        <dbReference type="EMBL" id="CAH3122907.1"/>
    </source>
</evidence>
<gene>
    <name evidence="9" type="ORF">PMEA_00009854</name>
</gene>
<protein>
    <recommendedName>
        <fullName evidence="5">Nucleolar complex protein 3 homolog</fullName>
        <shortName evidence="5">NOC3 protein homolog</shortName>
    </recommendedName>
</protein>
<evidence type="ECO:0000313" key="10">
    <source>
        <dbReference type="Proteomes" id="UP001159428"/>
    </source>
</evidence>
<comment type="subcellular location">
    <subcellularLocation>
        <location evidence="1 5">Nucleus</location>
        <location evidence="1 5">Nucleolus</location>
    </subcellularLocation>
</comment>
<dbReference type="GO" id="GO:0006270">
    <property type="term" value="P:DNA replication initiation"/>
    <property type="evidence" value="ECO:0007669"/>
    <property type="project" value="TreeGrafter"/>
</dbReference>